<feature type="domain" description="UDP-glucose/GDP-mannose dehydrogenase C-terminal" evidence="11">
    <location>
        <begin position="283"/>
        <end position="377"/>
    </location>
</feature>
<dbReference type="UniPathway" id="UPA00038">
    <property type="reaction ID" value="UER00491"/>
</dbReference>
<name>A0A1G8UAI0_9PSEU</name>
<dbReference type="InterPro" id="IPR014026">
    <property type="entry name" value="UDP-Glc/GDP-Man_DH_dimer"/>
</dbReference>
<evidence type="ECO:0000313" key="12">
    <source>
        <dbReference type="EMBL" id="SDJ50826.1"/>
    </source>
</evidence>
<dbReference type="SUPFAM" id="SSF48179">
    <property type="entry name" value="6-phosphogluconate dehydrogenase C-terminal domain-like"/>
    <property type="match status" value="1"/>
</dbReference>
<dbReference type="PANTHER" id="PTHR43750">
    <property type="entry name" value="UDP-GLUCOSE 6-DEHYDROGENASE TUAD"/>
    <property type="match status" value="1"/>
</dbReference>
<dbReference type="AlphaFoldDB" id="A0A1G8UAI0"/>
<dbReference type="PROSITE" id="PS51257">
    <property type="entry name" value="PROKAR_LIPOPROTEIN"/>
    <property type="match status" value="1"/>
</dbReference>
<evidence type="ECO:0000256" key="2">
    <source>
        <dbReference type="ARBA" id="ARBA00006601"/>
    </source>
</evidence>
<dbReference type="PIRSF" id="PIRSF500134">
    <property type="entry name" value="UDPglc_DH_bac"/>
    <property type="match status" value="1"/>
</dbReference>
<dbReference type="EMBL" id="FNET01000002">
    <property type="protein sequence ID" value="SDJ50826.1"/>
    <property type="molecule type" value="Genomic_DNA"/>
</dbReference>
<dbReference type="NCBIfam" id="TIGR03026">
    <property type="entry name" value="NDP-sugDHase"/>
    <property type="match status" value="1"/>
</dbReference>
<feature type="binding site" evidence="9">
    <location>
        <begin position="226"/>
        <end position="230"/>
    </location>
    <ligand>
        <name>substrate</name>
    </ligand>
</feature>
<dbReference type="InterPro" id="IPR014027">
    <property type="entry name" value="UDP-Glc/GDP-Man_DH_C"/>
</dbReference>
<evidence type="ECO:0000256" key="9">
    <source>
        <dbReference type="PIRSR" id="PIRSR500134-2"/>
    </source>
</evidence>
<evidence type="ECO:0000256" key="10">
    <source>
        <dbReference type="PIRSR" id="PIRSR500134-3"/>
    </source>
</evidence>
<feature type="active site" description="Nucleophile" evidence="8">
    <location>
        <position position="237"/>
    </location>
</feature>
<evidence type="ECO:0000256" key="4">
    <source>
        <dbReference type="ARBA" id="ARBA00023002"/>
    </source>
</evidence>
<keyword evidence="4 7" id="KW-0560">Oxidoreductase</keyword>
<evidence type="ECO:0000256" key="8">
    <source>
        <dbReference type="PIRSR" id="PIRSR500134-1"/>
    </source>
</evidence>
<dbReference type="InterPro" id="IPR028357">
    <property type="entry name" value="UDPglc_DH_bac"/>
</dbReference>
<feature type="binding site" evidence="9">
    <location>
        <position position="181"/>
    </location>
    <ligand>
        <name>substrate</name>
    </ligand>
</feature>
<dbReference type="Gene3D" id="3.40.50.720">
    <property type="entry name" value="NAD(P)-binding Rossmann-like Domain"/>
    <property type="match status" value="2"/>
</dbReference>
<comment type="pathway">
    <text evidence="1">Nucleotide-sugar biosynthesis; UDP-alpha-D-glucuronate biosynthesis; UDP-alpha-D-glucuronate from UDP-alpha-D-glucose: step 1/1.</text>
</comment>
<dbReference type="Gene3D" id="1.20.5.100">
    <property type="entry name" value="Cytochrome c1, transmembrane anchor, C-terminal"/>
    <property type="match status" value="1"/>
</dbReference>
<organism evidence="12 13">
    <name type="scientific">Lentzea albidocapillata subsp. violacea</name>
    <dbReference type="NCBI Taxonomy" id="128104"/>
    <lineage>
        <taxon>Bacteria</taxon>
        <taxon>Bacillati</taxon>
        <taxon>Actinomycetota</taxon>
        <taxon>Actinomycetes</taxon>
        <taxon>Pseudonocardiales</taxon>
        <taxon>Pseudonocardiaceae</taxon>
        <taxon>Lentzea</taxon>
    </lineage>
</organism>
<evidence type="ECO:0000256" key="5">
    <source>
        <dbReference type="ARBA" id="ARBA00023027"/>
    </source>
</evidence>
<feature type="binding site" evidence="10">
    <location>
        <position position="36"/>
    </location>
    <ligand>
        <name>NAD(+)</name>
        <dbReference type="ChEBI" id="CHEBI:57540"/>
    </ligand>
</feature>
<dbReference type="Pfam" id="PF03720">
    <property type="entry name" value="UDPG_MGDP_dh_C"/>
    <property type="match status" value="1"/>
</dbReference>
<proteinExistence type="inferred from homology"/>
<dbReference type="InterPro" id="IPR036220">
    <property type="entry name" value="UDP-Glc/GDP-Man_DH_C_sf"/>
</dbReference>
<dbReference type="RefSeq" id="WP_090004730.1">
    <property type="nucleotide sequence ID" value="NZ_FNET01000002.1"/>
</dbReference>
<feature type="binding site" evidence="10">
    <location>
        <position position="111"/>
    </location>
    <ligand>
        <name>NAD(+)</name>
        <dbReference type="ChEBI" id="CHEBI:57540"/>
    </ligand>
</feature>
<feature type="binding site" evidence="9">
    <location>
        <begin position="131"/>
        <end position="134"/>
    </location>
    <ligand>
        <name>substrate</name>
    </ligand>
</feature>
<feature type="binding site" evidence="10">
    <location>
        <position position="297"/>
    </location>
    <ligand>
        <name>NAD(+)</name>
        <dbReference type="ChEBI" id="CHEBI:57540"/>
    </ligand>
</feature>
<evidence type="ECO:0000256" key="7">
    <source>
        <dbReference type="PIRNR" id="PIRNR000124"/>
    </source>
</evidence>
<evidence type="ECO:0000313" key="13">
    <source>
        <dbReference type="Proteomes" id="UP000199682"/>
    </source>
</evidence>
<dbReference type="GO" id="GO:0051287">
    <property type="term" value="F:NAD binding"/>
    <property type="evidence" value="ECO:0007669"/>
    <property type="project" value="InterPro"/>
</dbReference>
<feature type="binding site" evidence="10">
    <location>
        <position position="80"/>
    </location>
    <ligand>
        <name>NAD(+)</name>
        <dbReference type="ChEBI" id="CHEBI:57540"/>
    </ligand>
</feature>
<sequence length="397" mass="42882">MHRIGVVGAGYVGLTTAACLAHLGHDVVCADVDEAKVERLRRNEVDLVEPGLAELLEQHDIEFTTVFPREVDFLFVCVPTPSGERGEADLTAVHDVVAQVREDTVLVLKSTVPVGTAQGVAHRPTVSNPEFLREGHAVEDFLRPQRVVVGSADREAARRVAELYGDVPVVLTDNTTAELIKYACNSFLAVKLSFVNTLAELCEHVGADIDGVTEGMRLDERIGAAFLRPGPGWGGSCLPKDTRALLTTARDQDVEFATLRAAVDTNDHQVRRIAQMIEGDRIGLLGLTFKAGTNDLRDSPALAIARLLDGEVSAYDPAISHDVDGITVVGTPEELADGRDVLVVLTEWPEFAELDWPALADRMTTPVLVDTRGVVPAAKVREAGFRLVSVGHPDGRR</sequence>
<gene>
    <name evidence="12" type="ORF">SAMN04488074_102240</name>
</gene>
<dbReference type="GO" id="GO:0003979">
    <property type="term" value="F:UDP-glucose 6-dehydrogenase activity"/>
    <property type="evidence" value="ECO:0007669"/>
    <property type="project" value="UniProtKB-EC"/>
</dbReference>
<feature type="binding site" evidence="9">
    <location>
        <position position="290"/>
    </location>
    <ligand>
        <name>substrate</name>
    </ligand>
</feature>
<dbReference type="Proteomes" id="UP000199682">
    <property type="component" value="Unassembled WGS sequence"/>
</dbReference>
<dbReference type="InterPro" id="IPR001732">
    <property type="entry name" value="UDP-Glc/GDP-Man_DH_N"/>
</dbReference>
<dbReference type="InterPro" id="IPR008927">
    <property type="entry name" value="6-PGluconate_DH-like_C_sf"/>
</dbReference>
<comment type="catalytic activity">
    <reaction evidence="6 7">
        <text>UDP-alpha-D-glucose + 2 NAD(+) + H2O = UDP-alpha-D-glucuronate + 2 NADH + 3 H(+)</text>
        <dbReference type="Rhea" id="RHEA:23596"/>
        <dbReference type="ChEBI" id="CHEBI:15377"/>
        <dbReference type="ChEBI" id="CHEBI:15378"/>
        <dbReference type="ChEBI" id="CHEBI:57540"/>
        <dbReference type="ChEBI" id="CHEBI:57945"/>
        <dbReference type="ChEBI" id="CHEBI:58052"/>
        <dbReference type="ChEBI" id="CHEBI:58885"/>
        <dbReference type="EC" id="1.1.1.22"/>
    </reaction>
</comment>
<dbReference type="InterPro" id="IPR017476">
    <property type="entry name" value="UDP-Glc/GDP-Man"/>
</dbReference>
<dbReference type="InterPro" id="IPR036291">
    <property type="entry name" value="NAD(P)-bd_dom_sf"/>
</dbReference>
<dbReference type="PIRSF" id="PIRSF000124">
    <property type="entry name" value="UDPglc_GDPman_dh"/>
    <property type="match status" value="1"/>
</dbReference>
<evidence type="ECO:0000259" key="11">
    <source>
        <dbReference type="SMART" id="SM00984"/>
    </source>
</evidence>
<dbReference type="PANTHER" id="PTHR43750:SF3">
    <property type="entry name" value="UDP-GLUCOSE 6-DEHYDROGENASE TUAD"/>
    <property type="match status" value="1"/>
</dbReference>
<dbReference type="SMART" id="SM00984">
    <property type="entry name" value="UDPG_MGDP_dh_C"/>
    <property type="match status" value="1"/>
</dbReference>
<evidence type="ECO:0000256" key="1">
    <source>
        <dbReference type="ARBA" id="ARBA00004701"/>
    </source>
</evidence>
<dbReference type="Pfam" id="PF03721">
    <property type="entry name" value="UDPG_MGDP_dh_N"/>
    <property type="match status" value="1"/>
</dbReference>
<feature type="binding site" evidence="10">
    <location>
        <position position="240"/>
    </location>
    <ligand>
        <name>NAD(+)</name>
        <dbReference type="ChEBI" id="CHEBI:57540"/>
    </ligand>
</feature>
<keyword evidence="5 7" id="KW-0520">NAD</keyword>
<reference evidence="13" key="1">
    <citation type="submission" date="2016-10" db="EMBL/GenBank/DDBJ databases">
        <authorList>
            <person name="Varghese N."/>
            <person name="Submissions S."/>
        </authorList>
    </citation>
    <scope>NUCLEOTIDE SEQUENCE [LARGE SCALE GENOMIC DNA]</scope>
    <source>
        <strain evidence="13">DSM 44796</strain>
    </source>
</reference>
<dbReference type="GO" id="GO:0000271">
    <property type="term" value="P:polysaccharide biosynthetic process"/>
    <property type="evidence" value="ECO:0007669"/>
    <property type="project" value="InterPro"/>
</dbReference>
<dbReference type="GO" id="GO:0006065">
    <property type="term" value="P:UDP-glucuronate biosynthetic process"/>
    <property type="evidence" value="ECO:0007669"/>
    <property type="project" value="UniProtKB-UniPathway"/>
</dbReference>
<feature type="binding site" evidence="10">
    <location>
        <position position="31"/>
    </location>
    <ligand>
        <name>NAD(+)</name>
        <dbReference type="ChEBI" id="CHEBI:57540"/>
    </ligand>
</feature>
<dbReference type="EC" id="1.1.1.22" evidence="3 7"/>
<dbReference type="SUPFAM" id="SSF52413">
    <property type="entry name" value="UDP-glucose/GDP-mannose dehydrogenase C-terminal domain"/>
    <property type="match status" value="1"/>
</dbReference>
<dbReference type="Pfam" id="PF00984">
    <property type="entry name" value="UDPG_MGDP_dh"/>
    <property type="match status" value="1"/>
</dbReference>
<evidence type="ECO:0000256" key="3">
    <source>
        <dbReference type="ARBA" id="ARBA00012954"/>
    </source>
</evidence>
<protein>
    <recommendedName>
        <fullName evidence="3 7">UDP-glucose 6-dehydrogenase</fullName>
        <ecNumber evidence="3 7">1.1.1.22</ecNumber>
    </recommendedName>
</protein>
<accession>A0A1G8UAI0</accession>
<dbReference type="SUPFAM" id="SSF51735">
    <property type="entry name" value="NAD(P)-binding Rossmann-fold domains"/>
    <property type="match status" value="1"/>
</dbReference>
<comment type="similarity">
    <text evidence="2 7">Belongs to the UDP-glucose/GDP-mannose dehydrogenase family.</text>
</comment>
<feature type="binding site" evidence="10">
    <location>
        <position position="134"/>
    </location>
    <ligand>
        <name>NAD(+)</name>
        <dbReference type="ChEBI" id="CHEBI:57540"/>
    </ligand>
</feature>
<feature type="binding site" evidence="9">
    <location>
        <position position="234"/>
    </location>
    <ligand>
        <name>substrate</name>
    </ligand>
</feature>
<evidence type="ECO:0000256" key="6">
    <source>
        <dbReference type="ARBA" id="ARBA00047473"/>
    </source>
</evidence>